<dbReference type="PANTHER" id="PTHR42852">
    <property type="entry name" value="THIOL:DISULFIDE INTERCHANGE PROTEIN DSBE"/>
    <property type="match status" value="1"/>
</dbReference>
<dbReference type="InterPro" id="IPR036249">
    <property type="entry name" value="Thioredoxin-like_sf"/>
</dbReference>
<feature type="domain" description="Thioredoxin" evidence="1">
    <location>
        <begin position="3"/>
        <end position="218"/>
    </location>
</feature>
<dbReference type="KEGG" id="ncv:NCAV_0517"/>
<keyword evidence="3" id="KW-1185">Reference proteome</keyword>
<dbReference type="PROSITE" id="PS51352">
    <property type="entry name" value="THIOREDOXIN_2"/>
    <property type="match status" value="1"/>
</dbReference>
<dbReference type="InterPro" id="IPR013766">
    <property type="entry name" value="Thioredoxin_domain"/>
</dbReference>
<dbReference type="Proteomes" id="UP000236248">
    <property type="component" value="Chromosome NCAV"/>
</dbReference>
<protein>
    <submittedName>
        <fullName evidence="2">Alkyl hydroperoxide reductase</fullName>
    </submittedName>
</protein>
<proteinExistence type="predicted"/>
<accession>A0A2K5APY9</accession>
<gene>
    <name evidence="2" type="ORF">NCAV_0517</name>
</gene>
<dbReference type="AlphaFoldDB" id="A0A2K5APY9"/>
<dbReference type="Gene3D" id="3.40.30.10">
    <property type="entry name" value="Glutaredoxin"/>
    <property type="match status" value="1"/>
</dbReference>
<evidence type="ECO:0000259" key="1">
    <source>
        <dbReference type="PROSITE" id="PS51352"/>
    </source>
</evidence>
<name>A0A2K5APY9_9ARCH</name>
<evidence type="ECO:0000313" key="3">
    <source>
        <dbReference type="Proteomes" id="UP000236248"/>
    </source>
</evidence>
<organism evidence="2 3">
    <name type="scientific">Candidatus Nitrosocaldus cavascurensis</name>
    <dbReference type="NCBI Taxonomy" id="2058097"/>
    <lineage>
        <taxon>Archaea</taxon>
        <taxon>Nitrososphaerota</taxon>
        <taxon>Nitrososphaeria</taxon>
        <taxon>Candidatus Nitrosocaldales</taxon>
        <taxon>Candidatus Nitrosocaldaceae</taxon>
        <taxon>Candidatus Nitrosocaldus</taxon>
    </lineage>
</organism>
<sequence>MVARIGEKAPNLKVSKWVQGLPTNIDRERDHVVLVEVFQVNCPGCFLYGLPTAIEIYRKYSKDGVRVLGLATAFEDFDKNTLENLELLVSTGRVIGETYRVLMQHGMLNPDGTLPYKIPFPIAMDMLVKNNGHVTDEMVIKYIEERIPDFHMYGDARRLLLIKRVREYLESKEYTPLTFEEYALQGTPSSIVIDRDGILRYVSFGYDEGLDNVIESLL</sequence>
<reference evidence="3" key="1">
    <citation type="submission" date="2018-01" db="EMBL/GenBank/DDBJ databases">
        <authorList>
            <person name="Kerou L M."/>
        </authorList>
    </citation>
    <scope>NUCLEOTIDE SEQUENCE [LARGE SCALE GENOMIC DNA]</scope>
    <source>
        <strain evidence="3">SCU2</strain>
    </source>
</reference>
<dbReference type="RefSeq" id="WP_103287478.1">
    <property type="nucleotide sequence ID" value="NZ_LT981265.1"/>
</dbReference>
<dbReference type="GeneID" id="41594609"/>
<dbReference type="PANTHER" id="PTHR42852:SF13">
    <property type="entry name" value="PROTEIN DIPZ"/>
    <property type="match status" value="1"/>
</dbReference>
<dbReference type="SUPFAM" id="SSF52833">
    <property type="entry name" value="Thioredoxin-like"/>
    <property type="match status" value="1"/>
</dbReference>
<evidence type="ECO:0000313" key="2">
    <source>
        <dbReference type="EMBL" id="SPC33710.1"/>
    </source>
</evidence>
<dbReference type="EMBL" id="LT981265">
    <property type="protein sequence ID" value="SPC33710.1"/>
    <property type="molecule type" value="Genomic_DNA"/>
</dbReference>
<dbReference type="InterPro" id="IPR050553">
    <property type="entry name" value="Thioredoxin_ResA/DsbE_sf"/>
</dbReference>